<dbReference type="InterPro" id="IPR016024">
    <property type="entry name" value="ARM-type_fold"/>
</dbReference>
<evidence type="ECO:0000259" key="7">
    <source>
        <dbReference type="PROSITE" id="PS51011"/>
    </source>
</evidence>
<dbReference type="GO" id="GO:0003677">
    <property type="term" value="F:DNA binding"/>
    <property type="evidence" value="ECO:0007669"/>
    <property type="project" value="InterPro"/>
</dbReference>
<keyword evidence="3" id="KW-0804">Transcription</keyword>
<organism evidence="9 10">
    <name type="scientific">Elaeophora elaphi</name>
    <dbReference type="NCBI Taxonomy" id="1147741"/>
    <lineage>
        <taxon>Eukaryota</taxon>
        <taxon>Metazoa</taxon>
        <taxon>Ecdysozoa</taxon>
        <taxon>Nematoda</taxon>
        <taxon>Chromadorea</taxon>
        <taxon>Rhabditida</taxon>
        <taxon>Spirurina</taxon>
        <taxon>Spiruromorpha</taxon>
        <taxon>Filarioidea</taxon>
        <taxon>Onchocercidae</taxon>
        <taxon>Elaeophora</taxon>
    </lineage>
</organism>
<dbReference type="PROSITE" id="PS50157">
    <property type="entry name" value="ZINC_FINGER_C2H2_2"/>
    <property type="match status" value="1"/>
</dbReference>
<evidence type="ECO:0000256" key="5">
    <source>
        <dbReference type="PROSITE-ProRule" id="PRU00042"/>
    </source>
</evidence>
<dbReference type="GO" id="GO:0006355">
    <property type="term" value="P:regulation of DNA-templated transcription"/>
    <property type="evidence" value="ECO:0007669"/>
    <property type="project" value="InterPro"/>
</dbReference>
<dbReference type="PANTHER" id="PTHR22970:SF14">
    <property type="entry name" value="AT-RICH INTERACTIVE DOMAIN-CONTAINING PROTEIN 2"/>
    <property type="match status" value="1"/>
</dbReference>
<keyword evidence="9" id="KW-1185">Reference proteome</keyword>
<evidence type="ECO:0000259" key="6">
    <source>
        <dbReference type="PROSITE" id="PS50157"/>
    </source>
</evidence>
<dbReference type="Proteomes" id="UP000050640">
    <property type="component" value="Unplaced"/>
</dbReference>
<evidence type="ECO:0000256" key="1">
    <source>
        <dbReference type="ARBA" id="ARBA00022853"/>
    </source>
</evidence>
<dbReference type="Gene3D" id="1.10.150.60">
    <property type="entry name" value="ARID DNA-binding domain"/>
    <property type="match status" value="1"/>
</dbReference>
<evidence type="ECO:0000313" key="10">
    <source>
        <dbReference type="WBParaSite" id="EEL_0000681701-mRNA-1"/>
    </source>
</evidence>
<evidence type="ECO:0000259" key="8">
    <source>
        <dbReference type="PROSITE" id="PS51526"/>
    </source>
</evidence>
<name>A0A0R3RX78_9BILA</name>
<dbReference type="WBParaSite" id="EEL_0000681701-mRNA-1">
    <property type="protein sequence ID" value="EEL_0000681701-mRNA-1"/>
    <property type="gene ID" value="EEL_0000681701"/>
</dbReference>
<keyword evidence="4" id="KW-0539">Nucleus</keyword>
<keyword evidence="5" id="KW-0862">Zinc</keyword>
<dbReference type="InterPro" id="IPR003150">
    <property type="entry name" value="DNA-bd_RFX"/>
</dbReference>
<evidence type="ECO:0000256" key="4">
    <source>
        <dbReference type="ARBA" id="ARBA00023242"/>
    </source>
</evidence>
<reference evidence="10" key="1">
    <citation type="submission" date="2017-02" db="UniProtKB">
        <authorList>
            <consortium name="WormBaseParasite"/>
        </authorList>
    </citation>
    <scope>IDENTIFICATION</scope>
</reference>
<proteinExistence type="predicted"/>
<protein>
    <submittedName>
        <fullName evidence="10">ARID domain-containing protein</fullName>
    </submittedName>
</protein>
<dbReference type="PROSITE" id="PS51526">
    <property type="entry name" value="RFX_DBD"/>
    <property type="match status" value="1"/>
</dbReference>
<dbReference type="GO" id="GO:0006325">
    <property type="term" value="P:chromatin organization"/>
    <property type="evidence" value="ECO:0007669"/>
    <property type="project" value="UniProtKB-KW"/>
</dbReference>
<dbReference type="InterPro" id="IPR036431">
    <property type="entry name" value="ARID_dom_sf"/>
</dbReference>
<dbReference type="InterPro" id="IPR052406">
    <property type="entry name" value="Chromatin_Remodeling_Comp"/>
</dbReference>
<evidence type="ECO:0000256" key="3">
    <source>
        <dbReference type="ARBA" id="ARBA00023163"/>
    </source>
</evidence>
<dbReference type="AlphaFoldDB" id="A0A0R3RX78"/>
<dbReference type="GO" id="GO:0008270">
    <property type="term" value="F:zinc ion binding"/>
    <property type="evidence" value="ECO:0007669"/>
    <property type="project" value="UniProtKB-KW"/>
</dbReference>
<keyword evidence="5" id="KW-0863">Zinc-finger</keyword>
<dbReference type="PROSITE" id="PS51011">
    <property type="entry name" value="ARID"/>
    <property type="match status" value="1"/>
</dbReference>
<feature type="domain" description="RFX-type winged-helix" evidence="8">
    <location>
        <begin position="485"/>
        <end position="561"/>
    </location>
</feature>
<dbReference type="PANTHER" id="PTHR22970">
    <property type="entry name" value="AT-RICH INTERACTIVE DOMAIN-CONTAINING PROTEIN 2"/>
    <property type="match status" value="1"/>
</dbReference>
<dbReference type="PROSITE" id="PS00028">
    <property type="entry name" value="ZINC_FINGER_C2H2_1"/>
    <property type="match status" value="1"/>
</dbReference>
<evidence type="ECO:0000256" key="2">
    <source>
        <dbReference type="ARBA" id="ARBA00023015"/>
    </source>
</evidence>
<keyword evidence="2" id="KW-0805">Transcription regulation</keyword>
<dbReference type="STRING" id="1147741.A0A0R3RX78"/>
<dbReference type="InterPro" id="IPR001606">
    <property type="entry name" value="ARID_dom"/>
</dbReference>
<evidence type="ECO:0000313" key="9">
    <source>
        <dbReference type="Proteomes" id="UP000050640"/>
    </source>
</evidence>
<dbReference type="SUPFAM" id="SSF48371">
    <property type="entry name" value="ARM repeat"/>
    <property type="match status" value="1"/>
</dbReference>
<dbReference type="SUPFAM" id="SSF46774">
    <property type="entry name" value="ARID-like"/>
    <property type="match status" value="1"/>
</dbReference>
<dbReference type="InterPro" id="IPR013087">
    <property type="entry name" value="Znf_C2H2_type"/>
</dbReference>
<accession>A0A0R3RX78</accession>
<feature type="domain" description="ARID" evidence="7">
    <location>
        <begin position="1"/>
        <end position="50"/>
    </location>
</feature>
<dbReference type="SMART" id="SM00355">
    <property type="entry name" value="ZnF_C2H2"/>
    <property type="match status" value="2"/>
</dbReference>
<sequence>LKFFHSQVSFNEKWGDIARSIGLTNGVAVAEHAVKVLYMRYLSKYEQNELVGEVDDADSDLLSSRSRSKGFSSLATADCPISTGQRQASEYFRLRPEKKEAEYDRIVKSLLSGLPNEVDFAVNVCTLLSHPGPRVLRLVAAPQIITLLVAHLAIFPDGDRAFYDLYKSWELVSGHNFIAFWSGAGITDDEVLKLIPHIRPSMVSEEESNIFCGLDTEFQPRNVVSWRVQQVLSIIRNLSFEVINKAILAASWPLLKYVFADSELRFLFICSNCKWSMLRTAALDALSNIACEIDLMAEESSSTNHLLLKTVSCCLHSDDKFRVIRALEILSGLCNNERNESLICEFLDHRILSKIFTVISVKDIMMCVYTLESLYQISELGATACYQLSRFPHAIDTLVSLATVEAVSFGPSGLIGMKVVEFHGPSQLAPPPPQNIPISQNQAIRPGSFATSVHSTSYSSRLATPRATSNTSTPIIGDSKVEQLTAKWIRMNCVFEMGSVVPRGELYASYVDDLRHRYGALSGSVQTFTNIMRAVYPSVILRVQSSSGSNMPVFENIRMCRLNPNMSSHENVAASTNTDSHTSMVANHPLVQKMLTDNANAPAILNGHTTVTVVATAATIDKKSANEATNNTSTVLPASYLSEDMIRPSSSHVTNAQSSTGLSLGQQVFIVTILIAFVGRIAIEAHDLIPEQRHETKILRVENTSRTIINTADEKLVPQAHNQIQSKSAIGRRMNGVCDSRVINSEGVANGFDSEFAQSSGNTISQALNGNPTSSGSKEARFFNLDKVNTAVVIIAVRIQFKAKPIVNVVKVGADTLMVHPSTSAVGSGRDDDCDSLKSCASTPCSPVSVKRRRISACSNSKPTTSSADSDDYLCEWNGCGKHFSSASFVLYHCTKEHVGEDHNIQCHWPRCDSTVRAKWSMVTHLQDHHCNEVALKAASKRRKEGHGLPLGPVNPERPREIVQHPGYSKNAAVEAIRRHAFNYLPRDITDDPEGPVTKSIRLTSCLILRNLARYSNDGRRLLRRHERLLSWLSLSRVESSSALAQLLAELSSQPSSSSSPYYSSSSSSPHHRIYHVPTALNAVTVAKAL</sequence>
<feature type="domain" description="C2H2-type" evidence="6">
    <location>
        <begin position="873"/>
        <end position="903"/>
    </location>
</feature>
<dbReference type="Gene3D" id="3.30.160.60">
    <property type="entry name" value="Classic Zinc Finger"/>
    <property type="match status" value="1"/>
</dbReference>
<keyword evidence="5" id="KW-0479">Metal-binding</keyword>
<keyword evidence="1" id="KW-0156">Chromatin regulator</keyword>